<evidence type="ECO:0000259" key="5">
    <source>
        <dbReference type="SMART" id="SM00858"/>
    </source>
</evidence>
<dbReference type="Gene3D" id="3.90.1210.10">
    <property type="entry name" value="Antifreeze-like/N-acetylneuraminic acid synthase C-terminal domain"/>
    <property type="match status" value="1"/>
</dbReference>
<dbReference type="PANTHER" id="PTHR36307:SF1">
    <property type="entry name" value="FLAGELLA BASAL BODY P-RING FORMATION PROTEIN FLGA"/>
    <property type="match status" value="1"/>
</dbReference>
<keyword evidence="6" id="KW-0282">Flagellum</keyword>
<dbReference type="Pfam" id="PF13144">
    <property type="entry name" value="ChapFlgA"/>
    <property type="match status" value="1"/>
</dbReference>
<organism evidence="6 7">
    <name type="scientific">Verminephrobacter aporrectodeae subsp. tuberculatae</name>
    <dbReference type="NCBI Taxonomy" id="1110392"/>
    <lineage>
        <taxon>Bacteria</taxon>
        <taxon>Pseudomonadati</taxon>
        <taxon>Pseudomonadota</taxon>
        <taxon>Betaproteobacteria</taxon>
        <taxon>Burkholderiales</taxon>
        <taxon>Comamonadaceae</taxon>
        <taxon>Verminephrobacter</taxon>
    </lineage>
</organism>
<dbReference type="CDD" id="cd11614">
    <property type="entry name" value="SAF_CpaB_FlgA_like"/>
    <property type="match status" value="1"/>
</dbReference>
<keyword evidence="3" id="KW-0574">Periplasm</keyword>
<comment type="subcellular location">
    <subcellularLocation>
        <location evidence="1">Periplasm</location>
    </subcellularLocation>
</comment>
<evidence type="ECO:0000256" key="4">
    <source>
        <dbReference type="SAM" id="SignalP"/>
    </source>
</evidence>
<keyword evidence="7" id="KW-1185">Reference proteome</keyword>
<dbReference type="NCBIfam" id="TIGR03170">
    <property type="entry name" value="flgA_cterm"/>
    <property type="match status" value="1"/>
</dbReference>
<feature type="chain" id="PRO_5045525217" evidence="4">
    <location>
        <begin position="37"/>
        <end position="256"/>
    </location>
</feature>
<comment type="caution">
    <text evidence="6">The sequence shown here is derived from an EMBL/GenBank/DDBJ whole genome shotgun (WGS) entry which is preliminary data.</text>
</comment>
<keyword evidence="6" id="KW-0966">Cell projection</keyword>
<dbReference type="InterPro" id="IPR017585">
    <property type="entry name" value="SAF_FlgA"/>
</dbReference>
<evidence type="ECO:0000313" key="6">
    <source>
        <dbReference type="EMBL" id="MCW5322849.1"/>
    </source>
</evidence>
<keyword evidence="2 4" id="KW-0732">Signal</keyword>
<dbReference type="RefSeq" id="WP_265282948.1">
    <property type="nucleotide sequence ID" value="NZ_QZCW01000003.1"/>
</dbReference>
<accession>A0ABT3KY70</accession>
<dbReference type="InterPro" id="IPR039246">
    <property type="entry name" value="Flagellar_FlgA"/>
</dbReference>
<feature type="domain" description="SAF" evidence="5">
    <location>
        <begin position="131"/>
        <end position="193"/>
    </location>
</feature>
<name>A0ABT3KY70_9BURK</name>
<dbReference type="InterPro" id="IPR013974">
    <property type="entry name" value="SAF"/>
</dbReference>
<reference evidence="7" key="1">
    <citation type="submission" date="2023-07" db="EMBL/GenBank/DDBJ databases">
        <title>Verminephrobacter genomes.</title>
        <authorList>
            <person name="Lund M.B."/>
        </authorList>
    </citation>
    <scope>NUCLEOTIDE SEQUENCE [LARGE SCALE GENOMIC DNA]</scope>
    <source>
        <strain evidence="7">AtM5-05</strain>
    </source>
</reference>
<evidence type="ECO:0000256" key="3">
    <source>
        <dbReference type="ARBA" id="ARBA00022764"/>
    </source>
</evidence>
<protein>
    <submittedName>
        <fullName evidence="6">Flagella basal body P-ring formation protein FlgA</fullName>
    </submittedName>
</protein>
<dbReference type="EMBL" id="QZCW01000003">
    <property type="protein sequence ID" value="MCW5322849.1"/>
    <property type="molecule type" value="Genomic_DNA"/>
</dbReference>
<dbReference type="Proteomes" id="UP001208935">
    <property type="component" value="Unassembled WGS sequence"/>
</dbReference>
<gene>
    <name evidence="6" type="primary">flgA</name>
    <name evidence="6" type="ORF">D5039_17350</name>
</gene>
<feature type="signal peptide" evidence="4">
    <location>
        <begin position="1"/>
        <end position="36"/>
    </location>
</feature>
<dbReference type="PANTHER" id="PTHR36307">
    <property type="entry name" value="FLAGELLA BASAL BODY P-RING FORMATION PROTEIN FLGA"/>
    <property type="match status" value="1"/>
</dbReference>
<proteinExistence type="predicted"/>
<dbReference type="Pfam" id="PF17656">
    <property type="entry name" value="ChapFlgA_N"/>
    <property type="match status" value="1"/>
</dbReference>
<keyword evidence="6" id="KW-0969">Cilium</keyword>
<dbReference type="InterPro" id="IPR041231">
    <property type="entry name" value="FlgA_N"/>
</dbReference>
<dbReference type="SMART" id="SM00858">
    <property type="entry name" value="SAF"/>
    <property type="match status" value="1"/>
</dbReference>
<sequence length="256" mass="26726">MPLPTLFCAPSRGPAPLRCALWLLGLSAALGGGALAQQGVDDPAPQLGARAQRWIEDALAHEGGQPAPWPLRMQVDIGALDPRLRLAPCSRVEPYLPVGTRLWGRTRLGLRCVAGAGTWNVFLPVLVRAWGPAWVLTRDVAPGAVLGADDAAQAQVDWAGESAPVLAHPDLWVGQTAARPLRAGQALRQNMLRTQNLLPAGAPVKVLARGPGYAVTAAGQALSAGAPGQTVRVRMDSGRIVNAVVRDGSSADLALE</sequence>
<evidence type="ECO:0000256" key="2">
    <source>
        <dbReference type="ARBA" id="ARBA00022729"/>
    </source>
</evidence>
<dbReference type="Gene3D" id="2.30.30.760">
    <property type="match status" value="1"/>
</dbReference>
<evidence type="ECO:0000256" key="1">
    <source>
        <dbReference type="ARBA" id="ARBA00004418"/>
    </source>
</evidence>
<evidence type="ECO:0000313" key="7">
    <source>
        <dbReference type="Proteomes" id="UP001208935"/>
    </source>
</evidence>